<evidence type="ECO:0000256" key="5">
    <source>
        <dbReference type="ARBA" id="ARBA00012839"/>
    </source>
</evidence>
<feature type="repeat" description="TPR" evidence="13">
    <location>
        <begin position="679"/>
        <end position="712"/>
    </location>
</feature>
<evidence type="ECO:0000256" key="11">
    <source>
        <dbReference type="ARBA" id="ARBA00022989"/>
    </source>
</evidence>
<dbReference type="Pfam" id="PF13181">
    <property type="entry name" value="TPR_8"/>
    <property type="match status" value="1"/>
</dbReference>
<keyword evidence="9 13" id="KW-0802">TPR repeat</keyword>
<feature type="transmembrane region" description="Helical" evidence="15">
    <location>
        <begin position="467"/>
        <end position="490"/>
    </location>
</feature>
<gene>
    <name evidence="17" type="ORF">Bpfe_030002</name>
</gene>
<evidence type="ECO:0000313" key="17">
    <source>
        <dbReference type="EMBL" id="KAK0040574.1"/>
    </source>
</evidence>
<evidence type="ECO:0000259" key="16">
    <source>
        <dbReference type="Pfam" id="PF08409"/>
    </source>
</evidence>
<comment type="caution">
    <text evidence="17">The sequence shown here is derived from an EMBL/GenBank/DDBJ whole genome shotgun (WGS) entry which is preliminary data.</text>
</comment>
<accession>A0AAD8AQJ4</accession>
<evidence type="ECO:0000256" key="15">
    <source>
        <dbReference type="SAM" id="Phobius"/>
    </source>
</evidence>
<dbReference type="InterPro" id="IPR019734">
    <property type="entry name" value="TPR_rpt"/>
</dbReference>
<evidence type="ECO:0000256" key="7">
    <source>
        <dbReference type="ARBA" id="ARBA00022692"/>
    </source>
</evidence>
<keyword evidence="18" id="KW-1185">Reference proteome</keyword>
<name>A0AAD8AQJ4_BIOPF</name>
<organism evidence="17 18">
    <name type="scientific">Biomphalaria pfeifferi</name>
    <name type="common">Bloodfluke planorb</name>
    <name type="synonym">Freshwater snail</name>
    <dbReference type="NCBI Taxonomy" id="112525"/>
    <lineage>
        <taxon>Eukaryota</taxon>
        <taxon>Metazoa</taxon>
        <taxon>Spiralia</taxon>
        <taxon>Lophotrochozoa</taxon>
        <taxon>Mollusca</taxon>
        <taxon>Gastropoda</taxon>
        <taxon>Heterobranchia</taxon>
        <taxon>Euthyneura</taxon>
        <taxon>Panpulmonata</taxon>
        <taxon>Hygrophila</taxon>
        <taxon>Lymnaeoidea</taxon>
        <taxon>Planorbidae</taxon>
        <taxon>Biomphalaria</taxon>
    </lineage>
</organism>
<feature type="transmembrane region" description="Helical" evidence="15">
    <location>
        <begin position="394"/>
        <end position="411"/>
    </location>
</feature>
<keyword evidence="7 15" id="KW-0812">Transmembrane</keyword>
<keyword evidence="10" id="KW-0256">Endoplasmic reticulum</keyword>
<evidence type="ECO:0000256" key="9">
    <source>
        <dbReference type="ARBA" id="ARBA00022803"/>
    </source>
</evidence>
<dbReference type="InterPro" id="IPR011990">
    <property type="entry name" value="TPR-like_helical_dom_sf"/>
</dbReference>
<dbReference type="PANTHER" id="PTHR44216">
    <property type="entry name" value="PROTEIN O-MANNOSYL-TRANSFERASE TMTC2"/>
    <property type="match status" value="1"/>
</dbReference>
<dbReference type="PANTHER" id="PTHR44216:SF3">
    <property type="entry name" value="PROTEIN O-MANNOSYL-TRANSFERASE TMTC2"/>
    <property type="match status" value="1"/>
</dbReference>
<evidence type="ECO:0000256" key="8">
    <source>
        <dbReference type="ARBA" id="ARBA00022737"/>
    </source>
</evidence>
<dbReference type="AlphaFoldDB" id="A0AAD8AQJ4"/>
<dbReference type="GO" id="GO:0005789">
    <property type="term" value="C:endoplasmic reticulum membrane"/>
    <property type="evidence" value="ECO:0007669"/>
    <property type="project" value="TreeGrafter"/>
</dbReference>
<dbReference type="EC" id="2.4.1.109" evidence="5"/>
<dbReference type="Pfam" id="PF00515">
    <property type="entry name" value="TPR_1"/>
    <property type="match status" value="1"/>
</dbReference>
<reference evidence="17" key="2">
    <citation type="submission" date="2023-04" db="EMBL/GenBank/DDBJ databases">
        <authorList>
            <person name="Bu L."/>
            <person name="Lu L."/>
            <person name="Laidemitt M.R."/>
            <person name="Zhang S.M."/>
            <person name="Mutuku M."/>
            <person name="Mkoji G."/>
            <person name="Steinauer M."/>
            <person name="Loker E.S."/>
        </authorList>
    </citation>
    <scope>NUCLEOTIDE SEQUENCE</scope>
    <source>
        <strain evidence="17">KasaAsao</strain>
        <tissue evidence="17">Whole Snail</tissue>
    </source>
</reference>
<evidence type="ECO:0000256" key="4">
    <source>
        <dbReference type="ARBA" id="ARBA00007882"/>
    </source>
</evidence>
<feature type="repeat" description="TPR" evidence="13">
    <location>
        <begin position="818"/>
        <end position="851"/>
    </location>
</feature>
<evidence type="ECO:0000256" key="6">
    <source>
        <dbReference type="ARBA" id="ARBA00022679"/>
    </source>
</evidence>
<feature type="repeat" description="TPR" evidence="13">
    <location>
        <begin position="566"/>
        <end position="599"/>
    </location>
</feature>
<dbReference type="Pfam" id="PF08409">
    <property type="entry name" value="TMTC_DUF1736"/>
    <property type="match status" value="1"/>
</dbReference>
<dbReference type="Gene3D" id="1.25.40.10">
    <property type="entry name" value="Tetratricopeptide repeat domain"/>
    <property type="match status" value="3"/>
</dbReference>
<feature type="region of interest" description="Disordered" evidence="14">
    <location>
        <begin position="1"/>
        <end position="61"/>
    </location>
</feature>
<dbReference type="Proteomes" id="UP001233172">
    <property type="component" value="Unassembled WGS sequence"/>
</dbReference>
<evidence type="ECO:0000256" key="13">
    <source>
        <dbReference type="PROSITE-ProRule" id="PRU00339"/>
    </source>
</evidence>
<evidence type="ECO:0000256" key="12">
    <source>
        <dbReference type="ARBA" id="ARBA00023136"/>
    </source>
</evidence>
<feature type="domain" description="DUF1736" evidence="16">
    <location>
        <begin position="328"/>
        <end position="400"/>
    </location>
</feature>
<keyword evidence="6" id="KW-0808">Transferase</keyword>
<dbReference type="PROSITE" id="PS50293">
    <property type="entry name" value="TPR_REGION"/>
    <property type="match status" value="3"/>
</dbReference>
<sequence length="903" mass="101718">AYKDDGDDDDDDDGGGDDDDDGDDGDDDDGDNDDDDDGDNDDDDDGDDDGDNDDDRDEKTCTDTMNNAITLSACTYVMGHTHDHAKTPVNIPTHLTRKKCYGRAILKNPDLLPETPLWNLVYDDFWGTPLTHSGSHKSYRPLCVLTFRLNYLLGELTPWGYHLGNVIIHALTTFVFTGVARVFLKTDTGTLTAGLLFAAHPIHTEAVAGIVGRADALACLLFLLTMVSYMRYVDLRASPNGDSISRWPWAALALLLSAAAMLTKEQALTILAVCWTYDVFIAQRASLQDLFTLKIFTKRQFRGSLEGTLLIGACSSALLGFRIYFMGNKPPEFAPSDNPASDSDSFLTRTLTYNYLPSLNFWMLLCPAVLSFDWSMDSIPLVEAWTDPRNLSTLTFYVTMAYILFCVAQHINKDNSAVKNCETNLNGFRSSPCRTLNNNSVKSSLHYSGGEESPYLKCISIRPVDTTILALSILIFPFIPASNLFFYVGFVIAERILYIPSMGVCLLVGLGFDALYAKFFHSARRKFLVAGLALLVLSFSAKTVLRNRDWQTEERLYSAGVAVNPAKAWGNLANVFNDKQQYGQAEEAYRNALKYRSNMADVHYNLGILLQNQNRLSEAIDSYKKAIQFRPRLTVAHLNLGIMTAQMGDTELAKKIYSHCADLDTSGLKDPRLHDGTKISCMFNHGRILMDEDKLKEALVMFMKALQRRPDHYGPQSIYNMIGEVYYKMGQLEEAEKWYREALKSKPDHLPAFLTMSKLMQMKTKWEESESWLKKAKQFHPTDLTVEFHLAQLYASMQRFSDSIQILEKLLPVMSNDFDIVYNAANVYREADLKDKAEELYKAAVKLKPNEAAAWMNLGAMFHINTKYKQAEQAYLKALELKPNDKVTTENLQRLHNLVGKFH</sequence>
<dbReference type="SUPFAM" id="SSF48452">
    <property type="entry name" value="TPR-like"/>
    <property type="match status" value="2"/>
</dbReference>
<dbReference type="InterPro" id="IPR013618">
    <property type="entry name" value="TMTC_DUF1736"/>
</dbReference>
<evidence type="ECO:0000256" key="3">
    <source>
        <dbReference type="ARBA" id="ARBA00004922"/>
    </source>
</evidence>
<dbReference type="Pfam" id="PF13432">
    <property type="entry name" value="TPR_16"/>
    <property type="match status" value="1"/>
</dbReference>
<dbReference type="PROSITE" id="PS50005">
    <property type="entry name" value="TPR"/>
    <property type="match status" value="6"/>
</dbReference>
<keyword evidence="8" id="KW-0677">Repeat</keyword>
<keyword evidence="11 15" id="KW-1133">Transmembrane helix</keyword>
<evidence type="ECO:0000313" key="18">
    <source>
        <dbReference type="Proteomes" id="UP001233172"/>
    </source>
</evidence>
<evidence type="ECO:0000256" key="10">
    <source>
        <dbReference type="ARBA" id="ARBA00022824"/>
    </source>
</evidence>
<feature type="repeat" description="TPR" evidence="13">
    <location>
        <begin position="600"/>
        <end position="633"/>
    </location>
</feature>
<dbReference type="GO" id="GO:0004169">
    <property type="term" value="F:dolichyl-phosphate-mannose-protein mannosyltransferase activity"/>
    <property type="evidence" value="ECO:0007669"/>
    <property type="project" value="UniProtKB-EC"/>
</dbReference>
<evidence type="ECO:0000256" key="1">
    <source>
        <dbReference type="ARBA" id="ARBA00004141"/>
    </source>
</evidence>
<protein>
    <recommendedName>
        <fullName evidence="5">dolichyl-phosphate-mannose--protein mannosyltransferase</fullName>
        <ecNumber evidence="5">2.4.1.109</ecNumber>
    </recommendedName>
</protein>
<dbReference type="EMBL" id="JASAOG010000317">
    <property type="protein sequence ID" value="KAK0040574.1"/>
    <property type="molecule type" value="Genomic_DNA"/>
</dbReference>
<comment type="pathway">
    <text evidence="3">Protein modification; protein glycosylation.</text>
</comment>
<evidence type="ECO:0000256" key="2">
    <source>
        <dbReference type="ARBA" id="ARBA00004240"/>
    </source>
</evidence>
<feature type="transmembrane region" description="Helical" evidence="15">
    <location>
        <begin position="210"/>
        <end position="232"/>
    </location>
</feature>
<dbReference type="InterPro" id="IPR052384">
    <property type="entry name" value="TMTC_O-mannosyltransferase"/>
</dbReference>
<dbReference type="Pfam" id="PF13424">
    <property type="entry name" value="TPR_12"/>
    <property type="match status" value="1"/>
</dbReference>
<feature type="non-terminal residue" evidence="17">
    <location>
        <position position="903"/>
    </location>
</feature>
<feature type="repeat" description="TPR" evidence="13">
    <location>
        <begin position="852"/>
        <end position="885"/>
    </location>
</feature>
<evidence type="ECO:0000256" key="14">
    <source>
        <dbReference type="SAM" id="MobiDB-lite"/>
    </source>
</evidence>
<reference evidence="17" key="1">
    <citation type="journal article" date="2023" name="PLoS Negl. Trop. Dis.">
        <title>A genome sequence for Biomphalaria pfeifferi, the major vector snail for the human-infecting parasite Schistosoma mansoni.</title>
        <authorList>
            <person name="Bu L."/>
            <person name="Lu L."/>
            <person name="Laidemitt M.R."/>
            <person name="Zhang S.M."/>
            <person name="Mutuku M."/>
            <person name="Mkoji G."/>
            <person name="Steinauer M."/>
            <person name="Loker E.S."/>
        </authorList>
    </citation>
    <scope>NUCLEOTIDE SEQUENCE</scope>
    <source>
        <strain evidence="17">KasaAsao</strain>
    </source>
</reference>
<feature type="compositionally biased region" description="Acidic residues" evidence="14">
    <location>
        <begin position="1"/>
        <end position="56"/>
    </location>
</feature>
<comment type="subcellular location">
    <subcellularLocation>
        <location evidence="2">Endoplasmic reticulum</location>
    </subcellularLocation>
    <subcellularLocation>
        <location evidence="1">Membrane</location>
        <topology evidence="1">Multi-pass membrane protein</topology>
    </subcellularLocation>
</comment>
<feature type="repeat" description="TPR" evidence="13">
    <location>
        <begin position="716"/>
        <end position="749"/>
    </location>
</feature>
<keyword evidence="12 15" id="KW-0472">Membrane</keyword>
<feature type="transmembrane region" description="Helical" evidence="15">
    <location>
        <begin position="308"/>
        <end position="325"/>
    </location>
</feature>
<feature type="transmembrane region" description="Helical" evidence="15">
    <location>
        <begin position="496"/>
        <end position="515"/>
    </location>
</feature>
<comment type="similarity">
    <text evidence="4">Belongs to the TMTC family.</text>
</comment>
<dbReference type="SMART" id="SM00028">
    <property type="entry name" value="TPR"/>
    <property type="match status" value="8"/>
</dbReference>
<proteinExistence type="inferred from homology"/>